<sequence>MGDLFIWLFFFLIVIAILAMLVFQLIALIDLEFDYINPYQTASRINRVVLPEFTTQGVLCFLYLITGHWVISLYCVPCLYYNVKLYTQRRHFIDVTEIFNMLSWEKKQRIFKLVHTAILLVISLFWVIYSALELDEFDL</sequence>
<comment type="similarity">
    <text evidence="2">Belongs to the cornichon family.</text>
</comment>
<reference evidence="7 8" key="1">
    <citation type="journal article" date="2014" name="Nat. Genet.">
        <title>Genome sequence of the hot pepper provides insights into the evolution of pungency in Capsicum species.</title>
        <authorList>
            <person name="Kim S."/>
            <person name="Park M."/>
            <person name="Yeom S.I."/>
            <person name="Kim Y.M."/>
            <person name="Lee J.M."/>
            <person name="Lee H.A."/>
            <person name="Seo E."/>
            <person name="Choi J."/>
            <person name="Cheong K."/>
            <person name="Kim K.T."/>
            <person name="Jung K."/>
            <person name="Lee G.W."/>
            <person name="Oh S.K."/>
            <person name="Bae C."/>
            <person name="Kim S.B."/>
            <person name="Lee H.Y."/>
            <person name="Kim S.Y."/>
            <person name="Kim M.S."/>
            <person name="Kang B.C."/>
            <person name="Jo Y.D."/>
            <person name="Yang H.B."/>
            <person name="Jeong H.J."/>
            <person name="Kang W.H."/>
            <person name="Kwon J.K."/>
            <person name="Shin C."/>
            <person name="Lim J.Y."/>
            <person name="Park J.H."/>
            <person name="Huh J.H."/>
            <person name="Kim J.S."/>
            <person name="Kim B.D."/>
            <person name="Cohen O."/>
            <person name="Paran I."/>
            <person name="Suh M.C."/>
            <person name="Lee S.B."/>
            <person name="Kim Y.K."/>
            <person name="Shin Y."/>
            <person name="Noh S.J."/>
            <person name="Park J."/>
            <person name="Seo Y.S."/>
            <person name="Kwon S.Y."/>
            <person name="Kim H.A."/>
            <person name="Park J.M."/>
            <person name="Kim H.J."/>
            <person name="Choi S.B."/>
            <person name="Bosland P.W."/>
            <person name="Reeves G."/>
            <person name="Jo S.H."/>
            <person name="Lee B.W."/>
            <person name="Cho H.T."/>
            <person name="Choi H.S."/>
            <person name="Lee M.S."/>
            <person name="Yu Y."/>
            <person name="Do Choi Y."/>
            <person name="Park B.S."/>
            <person name="van Deynze A."/>
            <person name="Ashrafi H."/>
            <person name="Hill T."/>
            <person name="Kim W.T."/>
            <person name="Pai H.S."/>
            <person name="Ahn H.K."/>
            <person name="Yeam I."/>
            <person name="Giovannoni J.J."/>
            <person name="Rose J.K."/>
            <person name="Sorensen I."/>
            <person name="Lee S.J."/>
            <person name="Kim R.W."/>
            <person name="Choi I.Y."/>
            <person name="Choi B.S."/>
            <person name="Lim J.S."/>
            <person name="Lee Y.H."/>
            <person name="Choi D."/>
        </authorList>
    </citation>
    <scope>NUCLEOTIDE SEQUENCE [LARGE SCALE GENOMIC DNA]</scope>
    <source>
        <strain evidence="8">cv. CM334</strain>
    </source>
</reference>
<comment type="caution">
    <text evidence="7">The sequence shown here is derived from an EMBL/GenBank/DDBJ whole genome shotgun (WGS) entry which is preliminary data.</text>
</comment>
<dbReference type="SMART" id="SM01398">
    <property type="entry name" value="Cornichon"/>
    <property type="match status" value="1"/>
</dbReference>
<keyword evidence="8" id="KW-1185">Reference proteome</keyword>
<feature type="transmembrane region" description="Helical" evidence="6">
    <location>
        <begin position="110"/>
        <end position="132"/>
    </location>
</feature>
<evidence type="ECO:0000256" key="1">
    <source>
        <dbReference type="ARBA" id="ARBA00004141"/>
    </source>
</evidence>
<evidence type="ECO:0000313" key="8">
    <source>
        <dbReference type="Proteomes" id="UP000222542"/>
    </source>
</evidence>
<dbReference type="GO" id="GO:0005102">
    <property type="term" value="F:signaling receptor binding"/>
    <property type="evidence" value="ECO:0000318"/>
    <property type="project" value="GO_Central"/>
</dbReference>
<organism evidence="7 8">
    <name type="scientific">Capsicum annuum</name>
    <name type="common">Capsicum pepper</name>
    <dbReference type="NCBI Taxonomy" id="4072"/>
    <lineage>
        <taxon>Eukaryota</taxon>
        <taxon>Viridiplantae</taxon>
        <taxon>Streptophyta</taxon>
        <taxon>Embryophyta</taxon>
        <taxon>Tracheophyta</taxon>
        <taxon>Spermatophyta</taxon>
        <taxon>Magnoliopsida</taxon>
        <taxon>eudicotyledons</taxon>
        <taxon>Gunneridae</taxon>
        <taxon>Pentapetalae</taxon>
        <taxon>asterids</taxon>
        <taxon>lamiids</taxon>
        <taxon>Solanales</taxon>
        <taxon>Solanaceae</taxon>
        <taxon>Solanoideae</taxon>
        <taxon>Capsiceae</taxon>
        <taxon>Capsicum</taxon>
    </lineage>
</organism>
<dbReference type="Gramene" id="PHT96096">
    <property type="protein sequence ID" value="PHT96096"/>
    <property type="gene ID" value="T459_03978"/>
</dbReference>
<keyword evidence="3 6" id="KW-0812">Transmembrane</keyword>
<evidence type="ECO:0000256" key="3">
    <source>
        <dbReference type="ARBA" id="ARBA00022692"/>
    </source>
</evidence>
<gene>
    <name evidence="7" type="ORF">T459_03978</name>
</gene>
<dbReference type="OrthoDB" id="434393at2759"/>
<proteinExistence type="inferred from homology"/>
<evidence type="ECO:0000256" key="4">
    <source>
        <dbReference type="ARBA" id="ARBA00022989"/>
    </source>
</evidence>
<dbReference type="SMR" id="A0A1U8EZH5"/>
<accession>A0A1U8EZH5</accession>
<keyword evidence="4 6" id="KW-1133">Transmembrane helix</keyword>
<dbReference type="InterPro" id="IPR003377">
    <property type="entry name" value="Cornichon"/>
</dbReference>
<dbReference type="AlphaFoldDB" id="A0A1U8EZH5"/>
<dbReference type="GO" id="GO:0016192">
    <property type="term" value="P:vesicle-mediated transport"/>
    <property type="evidence" value="ECO:0007669"/>
    <property type="project" value="InterPro"/>
</dbReference>
<comment type="subcellular location">
    <subcellularLocation>
        <location evidence="1">Membrane</location>
        <topology evidence="1">Multi-pass membrane protein</topology>
    </subcellularLocation>
</comment>
<dbReference type="Pfam" id="PF03311">
    <property type="entry name" value="Cornichon"/>
    <property type="match status" value="1"/>
</dbReference>
<keyword evidence="5 6" id="KW-0472">Membrane</keyword>
<feature type="transmembrane region" description="Helical" evidence="6">
    <location>
        <begin position="61"/>
        <end position="83"/>
    </location>
</feature>
<evidence type="ECO:0000256" key="6">
    <source>
        <dbReference type="SAM" id="Phobius"/>
    </source>
</evidence>
<feature type="transmembrane region" description="Helical" evidence="6">
    <location>
        <begin position="7"/>
        <end position="29"/>
    </location>
</feature>
<dbReference type="GO" id="GO:0016020">
    <property type="term" value="C:membrane"/>
    <property type="evidence" value="ECO:0007669"/>
    <property type="project" value="UniProtKB-SubCell"/>
</dbReference>
<protein>
    <submittedName>
        <fullName evidence="7">Protein cornichon -like protein 4</fullName>
    </submittedName>
</protein>
<dbReference type="PANTHER" id="PTHR12290">
    <property type="entry name" value="CORNICHON-RELATED"/>
    <property type="match status" value="1"/>
</dbReference>
<dbReference type="KEGG" id="cann:107851344"/>
<name>A0A1U8EZH5_CAPAN</name>
<reference evidence="7 8" key="2">
    <citation type="journal article" date="2017" name="Genome Biol.">
        <title>New reference genome sequences of hot pepper reveal the massive evolution of plant disease-resistance genes by retroduplication.</title>
        <authorList>
            <person name="Kim S."/>
            <person name="Park J."/>
            <person name="Yeom S.I."/>
            <person name="Kim Y.M."/>
            <person name="Seo E."/>
            <person name="Kim K.T."/>
            <person name="Kim M.S."/>
            <person name="Lee J.M."/>
            <person name="Cheong K."/>
            <person name="Shin H.S."/>
            <person name="Kim S.B."/>
            <person name="Han K."/>
            <person name="Lee J."/>
            <person name="Park M."/>
            <person name="Lee H.A."/>
            <person name="Lee H.Y."/>
            <person name="Lee Y."/>
            <person name="Oh S."/>
            <person name="Lee J.H."/>
            <person name="Choi E."/>
            <person name="Choi E."/>
            <person name="Lee S.E."/>
            <person name="Jeon J."/>
            <person name="Kim H."/>
            <person name="Choi G."/>
            <person name="Song H."/>
            <person name="Lee J."/>
            <person name="Lee S.C."/>
            <person name="Kwon J.K."/>
            <person name="Lee H.Y."/>
            <person name="Koo N."/>
            <person name="Hong Y."/>
            <person name="Kim R.W."/>
            <person name="Kang W.H."/>
            <person name="Huh J.H."/>
            <person name="Kang B.C."/>
            <person name="Yang T.J."/>
            <person name="Lee Y.H."/>
            <person name="Bennetzen J.L."/>
            <person name="Choi D."/>
        </authorList>
    </citation>
    <scope>NUCLEOTIDE SEQUENCE [LARGE SCALE GENOMIC DNA]</scope>
    <source>
        <strain evidence="8">cv. CM334</strain>
    </source>
</reference>
<evidence type="ECO:0000256" key="2">
    <source>
        <dbReference type="ARBA" id="ARBA00010095"/>
    </source>
</evidence>
<evidence type="ECO:0000313" key="7">
    <source>
        <dbReference type="EMBL" id="PHT96096.1"/>
    </source>
</evidence>
<evidence type="ECO:0000256" key="5">
    <source>
        <dbReference type="ARBA" id="ARBA00023136"/>
    </source>
</evidence>
<dbReference type="Proteomes" id="UP000222542">
    <property type="component" value="Unassembled WGS sequence"/>
</dbReference>
<dbReference type="STRING" id="4072.A0A1U8EZH5"/>
<dbReference type="EMBL" id="AYRZ02000001">
    <property type="protein sequence ID" value="PHT96096.1"/>
    <property type="molecule type" value="Genomic_DNA"/>
</dbReference>